<dbReference type="GO" id="GO:0005576">
    <property type="term" value="C:extracellular region"/>
    <property type="evidence" value="ECO:0007669"/>
    <property type="project" value="UniProtKB-SubCell"/>
</dbReference>
<gene>
    <name evidence="13" type="ORF">G6F51_004450</name>
</gene>
<accession>A0A9P6YFF6</accession>
<comment type="similarity">
    <text evidence="2 11">Belongs to the glycosyl hydrolase 28 family.</text>
</comment>
<evidence type="ECO:0000256" key="5">
    <source>
        <dbReference type="ARBA" id="ARBA00022737"/>
    </source>
</evidence>
<dbReference type="SMART" id="SM00710">
    <property type="entry name" value="PbH1"/>
    <property type="match status" value="6"/>
</dbReference>
<keyword evidence="8" id="KW-0325">Glycoprotein</keyword>
<feature type="chain" id="PRO_5040127019" evidence="12">
    <location>
        <begin position="27"/>
        <end position="384"/>
    </location>
</feature>
<organism evidence="13 14">
    <name type="scientific">Rhizopus oryzae</name>
    <name type="common">Mucormycosis agent</name>
    <name type="synonym">Rhizopus arrhizus var. delemar</name>
    <dbReference type="NCBI Taxonomy" id="64495"/>
    <lineage>
        <taxon>Eukaryota</taxon>
        <taxon>Fungi</taxon>
        <taxon>Fungi incertae sedis</taxon>
        <taxon>Mucoromycota</taxon>
        <taxon>Mucoromycotina</taxon>
        <taxon>Mucoromycetes</taxon>
        <taxon>Mucorales</taxon>
        <taxon>Mucorineae</taxon>
        <taxon>Rhizopodaceae</taxon>
        <taxon>Rhizopus</taxon>
    </lineage>
</organism>
<sequence>MVKFLSLTSSVTALLLLSLGANGVAAAATTCTVAKSGSDDTAAITKAFSDCKNGGTVVFSKDTTYNLNGILILSDLKNVNIELAGTIKLPGFDKAVKGLKSYIQLIGTNVKVYGGGVINGNGQAWYDAQDHTAPTVLRISANHSSVSDISIINSPRAHMGVTNATDVLINNITLHTASTSSLRPKNTDALDVSRSSNVVFQNSKLTVGDDCLAINEEVTNVTLSKITCNGGHGFSVGSLGKGGANQHVKTVRIHDSVCNDCQNGVRIKTWPGGKGSVSDIKFNNVELNNVENPILITTHYCDKNQMNYCTNNDKTSLSISDVVISDITGSASNDGNPIVSINCSTSTPCTDFTLSGVKITKASNTPKNVCVNLDGSSKIAECSA</sequence>
<evidence type="ECO:0000313" key="14">
    <source>
        <dbReference type="Proteomes" id="UP000717996"/>
    </source>
</evidence>
<evidence type="ECO:0000256" key="2">
    <source>
        <dbReference type="ARBA" id="ARBA00008834"/>
    </source>
</evidence>
<evidence type="ECO:0000256" key="4">
    <source>
        <dbReference type="ARBA" id="ARBA00022729"/>
    </source>
</evidence>
<dbReference type="OrthoDB" id="187139at2759"/>
<evidence type="ECO:0000256" key="1">
    <source>
        <dbReference type="ARBA" id="ARBA00004613"/>
    </source>
</evidence>
<reference evidence="13" key="1">
    <citation type="journal article" date="2020" name="Microb. Genom.">
        <title>Genetic diversity of clinical and environmental Mucorales isolates obtained from an investigation of mucormycosis cases among solid organ transplant recipients.</title>
        <authorList>
            <person name="Nguyen M.H."/>
            <person name="Kaul D."/>
            <person name="Muto C."/>
            <person name="Cheng S.J."/>
            <person name="Richter R.A."/>
            <person name="Bruno V.M."/>
            <person name="Liu G."/>
            <person name="Beyhan S."/>
            <person name="Sundermann A.J."/>
            <person name="Mounaud S."/>
            <person name="Pasculle A.W."/>
            <person name="Nierman W.C."/>
            <person name="Driscoll E."/>
            <person name="Cumbie R."/>
            <person name="Clancy C.J."/>
            <person name="Dupont C.L."/>
        </authorList>
    </citation>
    <scope>NUCLEOTIDE SEQUENCE</scope>
    <source>
        <strain evidence="13">GL16</strain>
    </source>
</reference>
<dbReference type="Gene3D" id="2.160.20.10">
    <property type="entry name" value="Single-stranded right-handed beta-helix, Pectin lyase-like"/>
    <property type="match status" value="1"/>
</dbReference>
<dbReference type="InterPro" id="IPR000743">
    <property type="entry name" value="Glyco_hydro_28"/>
</dbReference>
<protein>
    <submittedName>
        <fullName evidence="13">Uncharacterized protein</fullName>
    </submittedName>
</protein>
<dbReference type="Pfam" id="PF00295">
    <property type="entry name" value="Glyco_hydro_28"/>
    <property type="match status" value="1"/>
</dbReference>
<evidence type="ECO:0000313" key="13">
    <source>
        <dbReference type="EMBL" id="KAG1547147.1"/>
    </source>
</evidence>
<dbReference type="InterPro" id="IPR012334">
    <property type="entry name" value="Pectin_lyas_fold"/>
</dbReference>
<dbReference type="GO" id="GO:0071555">
    <property type="term" value="P:cell wall organization"/>
    <property type="evidence" value="ECO:0007669"/>
    <property type="project" value="UniProtKB-KW"/>
</dbReference>
<comment type="caution">
    <text evidence="13">The sequence shown here is derived from an EMBL/GenBank/DDBJ whole genome shotgun (WGS) entry which is preliminary data.</text>
</comment>
<evidence type="ECO:0000256" key="8">
    <source>
        <dbReference type="ARBA" id="ARBA00023180"/>
    </source>
</evidence>
<comment type="subcellular location">
    <subcellularLocation>
        <location evidence="1">Secreted</location>
    </subcellularLocation>
</comment>
<evidence type="ECO:0000256" key="12">
    <source>
        <dbReference type="SAM" id="SignalP"/>
    </source>
</evidence>
<dbReference type="GO" id="GO:0046576">
    <property type="term" value="F:rhamnogalacturonan alpha-L-rhamnopyranosyl-(1-&gt;4)-alpha-D-galactopyranosyluronide lyase activity"/>
    <property type="evidence" value="ECO:0007669"/>
    <property type="project" value="UniProtKB-ARBA"/>
</dbReference>
<keyword evidence="10" id="KW-0961">Cell wall biogenesis/degradation</keyword>
<evidence type="ECO:0000256" key="3">
    <source>
        <dbReference type="ARBA" id="ARBA00022525"/>
    </source>
</evidence>
<dbReference type="PANTHER" id="PTHR31736:SF19">
    <property type="entry name" value="PECTIN LYASE SUPERFAMILY PROTEIN-RELATED"/>
    <property type="match status" value="1"/>
</dbReference>
<keyword evidence="7" id="KW-1015">Disulfide bond</keyword>
<dbReference type="AlphaFoldDB" id="A0A9P6YFF6"/>
<dbReference type="InterPro" id="IPR011050">
    <property type="entry name" value="Pectin_lyase_fold/virulence"/>
</dbReference>
<keyword evidence="3" id="KW-0964">Secreted</keyword>
<dbReference type="Proteomes" id="UP000717996">
    <property type="component" value="Unassembled WGS sequence"/>
</dbReference>
<dbReference type="EMBL" id="JAANIT010000496">
    <property type="protein sequence ID" value="KAG1547147.1"/>
    <property type="molecule type" value="Genomic_DNA"/>
</dbReference>
<keyword evidence="5" id="KW-0677">Repeat</keyword>
<dbReference type="InterPro" id="IPR006626">
    <property type="entry name" value="PbH1"/>
</dbReference>
<evidence type="ECO:0000256" key="11">
    <source>
        <dbReference type="RuleBase" id="RU361169"/>
    </source>
</evidence>
<name>A0A9P6YFF6_RHIOR</name>
<keyword evidence="4 12" id="KW-0732">Signal</keyword>
<keyword evidence="9 11" id="KW-0326">Glycosidase</keyword>
<proteinExistence type="inferred from homology"/>
<dbReference type="GO" id="GO:0045490">
    <property type="term" value="P:pectin catabolic process"/>
    <property type="evidence" value="ECO:0007669"/>
    <property type="project" value="UniProtKB-ARBA"/>
</dbReference>
<evidence type="ECO:0000256" key="9">
    <source>
        <dbReference type="ARBA" id="ARBA00023295"/>
    </source>
</evidence>
<dbReference type="GO" id="GO:0004650">
    <property type="term" value="F:polygalacturonase activity"/>
    <property type="evidence" value="ECO:0007669"/>
    <property type="project" value="InterPro"/>
</dbReference>
<feature type="signal peptide" evidence="12">
    <location>
        <begin position="1"/>
        <end position="26"/>
    </location>
</feature>
<keyword evidence="6 11" id="KW-0378">Hydrolase</keyword>
<evidence type="ECO:0000256" key="10">
    <source>
        <dbReference type="ARBA" id="ARBA00023316"/>
    </source>
</evidence>
<evidence type="ECO:0000256" key="6">
    <source>
        <dbReference type="ARBA" id="ARBA00022801"/>
    </source>
</evidence>
<dbReference type="SUPFAM" id="SSF51126">
    <property type="entry name" value="Pectin lyase-like"/>
    <property type="match status" value="1"/>
</dbReference>
<evidence type="ECO:0000256" key="7">
    <source>
        <dbReference type="ARBA" id="ARBA00023157"/>
    </source>
</evidence>
<dbReference type="PANTHER" id="PTHR31736">
    <property type="match status" value="1"/>
</dbReference>